<dbReference type="Proteomes" id="UP001326715">
    <property type="component" value="Chromosome"/>
</dbReference>
<gene>
    <name evidence="1" type="ORF">SAMN05661012_00297</name>
    <name evidence="2" type="ORF">SR876_32250</name>
</gene>
<evidence type="ECO:0000313" key="3">
    <source>
        <dbReference type="Proteomes" id="UP000183788"/>
    </source>
</evidence>
<organism evidence="1 3">
    <name type="scientific">Chitinophaga sancti</name>
    <dbReference type="NCBI Taxonomy" id="1004"/>
    <lineage>
        <taxon>Bacteria</taxon>
        <taxon>Pseudomonadati</taxon>
        <taxon>Bacteroidota</taxon>
        <taxon>Chitinophagia</taxon>
        <taxon>Chitinophagales</taxon>
        <taxon>Chitinophagaceae</taxon>
        <taxon>Chitinophaga</taxon>
    </lineage>
</organism>
<evidence type="ECO:0000313" key="1">
    <source>
        <dbReference type="EMBL" id="SFW15485.1"/>
    </source>
</evidence>
<dbReference type="Proteomes" id="UP000183788">
    <property type="component" value="Unassembled WGS sequence"/>
</dbReference>
<reference evidence="2 4" key="2">
    <citation type="submission" date="2023-11" db="EMBL/GenBank/DDBJ databases">
        <title>MicrobeMod: A computational toolkit for identifying prokaryotic methylation and restriction-modification with nanopore sequencing.</title>
        <authorList>
            <person name="Crits-Christoph A."/>
            <person name="Kang S.C."/>
            <person name="Lee H."/>
            <person name="Ostrov N."/>
        </authorList>
    </citation>
    <scope>NUCLEOTIDE SEQUENCE [LARGE SCALE GENOMIC DNA]</scope>
    <source>
        <strain evidence="2 4">ATCC 23090</strain>
    </source>
</reference>
<name>A0A1K1LX31_9BACT</name>
<dbReference type="STRING" id="1004.SAMN05661012_00297"/>
<dbReference type="Gene3D" id="1.20.1290.10">
    <property type="entry name" value="AhpD-like"/>
    <property type="match status" value="1"/>
</dbReference>
<keyword evidence="4" id="KW-1185">Reference proteome</keyword>
<protein>
    <submittedName>
        <fullName evidence="2">Carboxymuconolactone decarboxylase family protein</fullName>
    </submittedName>
</protein>
<dbReference type="EMBL" id="FPIZ01000001">
    <property type="protein sequence ID" value="SFW15485.1"/>
    <property type="molecule type" value="Genomic_DNA"/>
</dbReference>
<dbReference type="RefSeq" id="WP_072356832.1">
    <property type="nucleotide sequence ID" value="NZ_CBHWAX010000172.1"/>
</dbReference>
<sequence>MDLTRQQESLVAISLLTATGNLEELNIALNLGLDAGLTVNEVEEVLVQLNDLPGHLNFFSSGMAVLIL</sequence>
<dbReference type="EMBL" id="CP140154">
    <property type="protein sequence ID" value="WQG89607.1"/>
    <property type="molecule type" value="Genomic_DNA"/>
</dbReference>
<evidence type="ECO:0000313" key="4">
    <source>
        <dbReference type="Proteomes" id="UP001326715"/>
    </source>
</evidence>
<dbReference type="GO" id="GO:0051920">
    <property type="term" value="F:peroxiredoxin activity"/>
    <property type="evidence" value="ECO:0007669"/>
    <property type="project" value="InterPro"/>
</dbReference>
<evidence type="ECO:0000313" key="2">
    <source>
        <dbReference type="EMBL" id="WQG89607.1"/>
    </source>
</evidence>
<reference evidence="1 3" key="1">
    <citation type="submission" date="2016-11" db="EMBL/GenBank/DDBJ databases">
        <authorList>
            <person name="Jaros S."/>
            <person name="Januszkiewicz K."/>
            <person name="Wedrychowicz H."/>
        </authorList>
    </citation>
    <scope>NUCLEOTIDE SEQUENCE [LARGE SCALE GENOMIC DNA]</scope>
    <source>
        <strain evidence="1 3">DSM 784</strain>
    </source>
</reference>
<proteinExistence type="predicted"/>
<accession>A0A1K1LX31</accession>
<dbReference type="AlphaFoldDB" id="A0A1K1LX31"/>
<dbReference type="InterPro" id="IPR029032">
    <property type="entry name" value="AhpD-like"/>
</dbReference>
<dbReference type="SUPFAM" id="SSF69118">
    <property type="entry name" value="AhpD-like"/>
    <property type="match status" value="1"/>
</dbReference>